<evidence type="ECO:0000259" key="10">
    <source>
        <dbReference type="PROSITE" id="PS50112"/>
    </source>
</evidence>
<dbReference type="NCBIfam" id="TIGR00229">
    <property type="entry name" value="sensory_box"/>
    <property type="match status" value="1"/>
</dbReference>
<dbReference type="Pfam" id="PF02518">
    <property type="entry name" value="HATPase_c"/>
    <property type="match status" value="1"/>
</dbReference>
<evidence type="ECO:0000256" key="3">
    <source>
        <dbReference type="ARBA" id="ARBA00022553"/>
    </source>
</evidence>
<dbReference type="GO" id="GO:0000155">
    <property type="term" value="F:phosphorelay sensor kinase activity"/>
    <property type="evidence" value="ECO:0007669"/>
    <property type="project" value="InterPro"/>
</dbReference>
<dbReference type="SMART" id="SM00091">
    <property type="entry name" value="PAS"/>
    <property type="match status" value="2"/>
</dbReference>
<dbReference type="InterPro" id="IPR036097">
    <property type="entry name" value="HisK_dim/P_sf"/>
</dbReference>
<feature type="domain" description="Histidine kinase" evidence="9">
    <location>
        <begin position="286"/>
        <end position="497"/>
    </location>
</feature>
<evidence type="ECO:0000256" key="6">
    <source>
        <dbReference type="ARBA" id="ARBA00022777"/>
    </source>
</evidence>
<dbReference type="Gene3D" id="3.30.565.10">
    <property type="entry name" value="Histidine kinase-like ATPase, C-terminal domain"/>
    <property type="match status" value="1"/>
</dbReference>
<keyword evidence="12" id="KW-1185">Reference proteome</keyword>
<dbReference type="PRINTS" id="PR00344">
    <property type="entry name" value="BCTRLSENSOR"/>
</dbReference>
<feature type="domain" description="PAS" evidence="10">
    <location>
        <begin position="31"/>
        <end position="73"/>
    </location>
</feature>
<dbReference type="SUPFAM" id="SSF55785">
    <property type="entry name" value="PYP-like sensor domain (PAS domain)"/>
    <property type="match status" value="2"/>
</dbReference>
<gene>
    <name evidence="11" type="ORF">P378_05305</name>
</gene>
<dbReference type="InterPro" id="IPR000014">
    <property type="entry name" value="PAS"/>
</dbReference>
<dbReference type="InterPro" id="IPR004358">
    <property type="entry name" value="Sig_transdc_His_kin-like_C"/>
</dbReference>
<accession>A0A2C6MH98</accession>
<dbReference type="CDD" id="cd00130">
    <property type="entry name" value="PAS"/>
    <property type="match status" value="1"/>
</dbReference>
<protein>
    <recommendedName>
        <fullName evidence="2">histidine kinase</fullName>
        <ecNumber evidence="2">2.7.13.3</ecNumber>
    </recommendedName>
</protein>
<comment type="caution">
    <text evidence="11">The sequence shown here is derived from an EMBL/GenBank/DDBJ whole genome shotgun (WGS) entry which is preliminary data.</text>
</comment>
<dbReference type="InterPro" id="IPR003661">
    <property type="entry name" value="HisK_dim/P_dom"/>
</dbReference>
<organism evidence="11 12">
    <name type="scientific">Desulforamulus profundi</name>
    <dbReference type="NCBI Taxonomy" id="1383067"/>
    <lineage>
        <taxon>Bacteria</taxon>
        <taxon>Bacillati</taxon>
        <taxon>Bacillota</taxon>
        <taxon>Clostridia</taxon>
        <taxon>Eubacteriales</taxon>
        <taxon>Peptococcaceae</taxon>
        <taxon>Desulforamulus</taxon>
    </lineage>
</organism>
<dbReference type="EMBL" id="AWQQ01000034">
    <property type="protein sequence ID" value="PHJ39125.1"/>
    <property type="molecule type" value="Genomic_DNA"/>
</dbReference>
<evidence type="ECO:0000256" key="8">
    <source>
        <dbReference type="ARBA" id="ARBA00023012"/>
    </source>
</evidence>
<dbReference type="PROSITE" id="PS50109">
    <property type="entry name" value="HIS_KIN"/>
    <property type="match status" value="1"/>
</dbReference>
<dbReference type="InterPro" id="IPR003594">
    <property type="entry name" value="HATPase_dom"/>
</dbReference>
<dbReference type="PROSITE" id="PS50112">
    <property type="entry name" value="PAS"/>
    <property type="match status" value="1"/>
</dbReference>
<dbReference type="Pfam" id="PF00512">
    <property type="entry name" value="HisKA"/>
    <property type="match status" value="1"/>
</dbReference>
<dbReference type="InterPro" id="IPR005467">
    <property type="entry name" value="His_kinase_dom"/>
</dbReference>
<dbReference type="EC" id="2.7.13.3" evidence="2"/>
<comment type="catalytic activity">
    <reaction evidence="1">
        <text>ATP + protein L-histidine = ADP + protein N-phospho-L-histidine.</text>
        <dbReference type="EC" id="2.7.13.3"/>
    </reaction>
</comment>
<dbReference type="PANTHER" id="PTHR43065">
    <property type="entry name" value="SENSOR HISTIDINE KINASE"/>
    <property type="match status" value="1"/>
</dbReference>
<keyword evidence="6" id="KW-0418">Kinase</keyword>
<dbReference type="PANTHER" id="PTHR43065:SF10">
    <property type="entry name" value="PEROXIDE STRESS-ACTIVATED HISTIDINE KINASE MAK3"/>
    <property type="match status" value="1"/>
</dbReference>
<dbReference type="SUPFAM" id="SSF55874">
    <property type="entry name" value="ATPase domain of HSP90 chaperone/DNA topoisomerase II/histidine kinase"/>
    <property type="match status" value="1"/>
</dbReference>
<keyword evidence="8" id="KW-0902">Two-component regulatory system</keyword>
<dbReference type="GO" id="GO:0005524">
    <property type="term" value="F:ATP binding"/>
    <property type="evidence" value="ECO:0007669"/>
    <property type="project" value="UniProtKB-KW"/>
</dbReference>
<sequence length="497" mass="56565">MLPTFSVNDLQSFPLTMIIENIVDPSSPDSIKQISRNILQSIPQPFLVTDLKGSVILTNNALSKLVYLPTEEINENTICFEQLNLTEISLNKILDFGIPIMDYRDNLIVNKHKRVPIKVNIYPIFGNNKIRLGSVYIVEDITNNIKYNDLLHKSELILNKINTGVICLDKNLKITMFSKCAEKFFNICQREIIGKLFIPFIEKFVVEGANFFKALIEYSELKDYEQVFIINSKTNYFICDTHLFRNDLNESIETILFFKDITRFKEIELQLAKSEKLSVIGELAAGTAHEIRNPLTTVRGFVQIIHKKMKELNIEDFDTFIQLILGEIDRVDGIISNFLNLAKPKKINKEILTVNEIIREVMFLVENEALRKEITPDIVLEDNLPFIEGDKHQLIQVFLNIINNAFQATPVGRKFAIKSKVSSDGTKLIVDFIDSGEGISPENLSKIFDPFFSTKDDGTGLGLAISNRIINDHEGEIKVFSKPGEGSIFSVILPVKR</sequence>
<keyword evidence="5" id="KW-0547">Nucleotide-binding</keyword>
<keyword evidence="4" id="KW-0808">Transferase</keyword>
<evidence type="ECO:0000256" key="2">
    <source>
        <dbReference type="ARBA" id="ARBA00012438"/>
    </source>
</evidence>
<dbReference type="SMART" id="SM00387">
    <property type="entry name" value="HATPase_c"/>
    <property type="match status" value="1"/>
</dbReference>
<dbReference type="Gene3D" id="1.10.287.130">
    <property type="match status" value="1"/>
</dbReference>
<dbReference type="Gene3D" id="3.30.450.20">
    <property type="entry name" value="PAS domain"/>
    <property type="match status" value="2"/>
</dbReference>
<reference evidence="11 12" key="1">
    <citation type="submission" date="2013-09" db="EMBL/GenBank/DDBJ databases">
        <title>Biodegradation of hydrocarbons in the deep terrestrial subsurface : characterization of a microbial consortium composed of two Desulfotomaculum species originating from a deep geological formation.</title>
        <authorList>
            <person name="Aullo T."/>
            <person name="Berlendis S."/>
            <person name="Lascourreges J.-F."/>
            <person name="Dessort D."/>
            <person name="Saint-Laurent S."/>
            <person name="Schraauwers B."/>
            <person name="Mas J."/>
            <person name="Magot M."/>
            <person name="Ranchou-Peyruse A."/>
        </authorList>
    </citation>
    <scope>NUCLEOTIDE SEQUENCE [LARGE SCALE GENOMIC DNA]</scope>
    <source>
        <strain evidence="11 12">Bs107</strain>
    </source>
</reference>
<evidence type="ECO:0000313" key="12">
    <source>
        <dbReference type="Proteomes" id="UP000222564"/>
    </source>
</evidence>
<evidence type="ECO:0000256" key="7">
    <source>
        <dbReference type="ARBA" id="ARBA00022840"/>
    </source>
</evidence>
<keyword evidence="7" id="KW-0067">ATP-binding</keyword>
<dbReference type="SUPFAM" id="SSF47384">
    <property type="entry name" value="Homodimeric domain of signal transducing histidine kinase"/>
    <property type="match status" value="1"/>
</dbReference>
<dbReference type="RefSeq" id="WP_180260988.1">
    <property type="nucleotide sequence ID" value="NZ_AWQQ01000034.1"/>
</dbReference>
<keyword evidence="3" id="KW-0597">Phosphoprotein</keyword>
<evidence type="ECO:0000259" key="9">
    <source>
        <dbReference type="PROSITE" id="PS50109"/>
    </source>
</evidence>
<evidence type="ECO:0000256" key="4">
    <source>
        <dbReference type="ARBA" id="ARBA00022679"/>
    </source>
</evidence>
<evidence type="ECO:0000313" key="11">
    <source>
        <dbReference type="EMBL" id="PHJ39125.1"/>
    </source>
</evidence>
<dbReference type="AlphaFoldDB" id="A0A2C6MH98"/>
<evidence type="ECO:0000256" key="5">
    <source>
        <dbReference type="ARBA" id="ARBA00022741"/>
    </source>
</evidence>
<dbReference type="InterPro" id="IPR035965">
    <property type="entry name" value="PAS-like_dom_sf"/>
</dbReference>
<name>A0A2C6MH98_9FIRM</name>
<dbReference type="SMART" id="SM00388">
    <property type="entry name" value="HisKA"/>
    <property type="match status" value="1"/>
</dbReference>
<dbReference type="Proteomes" id="UP000222564">
    <property type="component" value="Unassembled WGS sequence"/>
</dbReference>
<dbReference type="InterPro" id="IPR036890">
    <property type="entry name" value="HATPase_C_sf"/>
</dbReference>
<dbReference type="CDD" id="cd00082">
    <property type="entry name" value="HisKA"/>
    <property type="match status" value="1"/>
</dbReference>
<proteinExistence type="predicted"/>
<evidence type="ECO:0000256" key="1">
    <source>
        <dbReference type="ARBA" id="ARBA00000085"/>
    </source>
</evidence>